<dbReference type="WBParaSite" id="SBAD_0000132101-mRNA-1">
    <property type="protein sequence ID" value="SBAD_0000132101-mRNA-1"/>
    <property type="gene ID" value="SBAD_0000132101"/>
</dbReference>
<sequence>MSLRVFDELASNRRASMILTAFFFKEADCFHLDVRSSKDIVTCSRKIDLVKLEPSRSPVISPLSVPQLPMQLTSLSGGRSFIRDRVTPLKERGNAMAGNRTEVKKQLQIVDEWTRQRLGKNNPNKKRFMRKTDDKSIDGVLSTGIDPLPPQSSTTVVIRRIYGDTLQRRPDKWEPFIGDHRLPFTRCCWSQPFYSCLRIAALATYGMMLKKPGNASFIAQAMLSHGSFATLHSSFRVIRRKS</sequence>
<evidence type="ECO:0000313" key="2">
    <source>
        <dbReference type="Proteomes" id="UP000270296"/>
    </source>
</evidence>
<gene>
    <name evidence="1" type="ORF">SBAD_LOCUS1266</name>
</gene>
<reference evidence="1 2" key="2">
    <citation type="submission" date="2018-11" db="EMBL/GenBank/DDBJ databases">
        <authorList>
            <consortium name="Pathogen Informatics"/>
        </authorList>
    </citation>
    <scope>NUCLEOTIDE SEQUENCE [LARGE SCALE GENOMIC DNA]</scope>
</reference>
<reference evidence="3" key="1">
    <citation type="submission" date="2016-06" db="UniProtKB">
        <authorList>
            <consortium name="WormBaseParasite"/>
        </authorList>
    </citation>
    <scope>IDENTIFICATION</scope>
</reference>
<accession>A0A183ICC2</accession>
<dbReference type="EMBL" id="UZAM01006767">
    <property type="protein sequence ID" value="VDO93783.1"/>
    <property type="molecule type" value="Genomic_DNA"/>
</dbReference>
<name>A0A183ICC2_9BILA</name>
<evidence type="ECO:0000313" key="1">
    <source>
        <dbReference type="EMBL" id="VDO93783.1"/>
    </source>
</evidence>
<evidence type="ECO:0000313" key="3">
    <source>
        <dbReference type="WBParaSite" id="SBAD_0000132101-mRNA-1"/>
    </source>
</evidence>
<dbReference type="Proteomes" id="UP000270296">
    <property type="component" value="Unassembled WGS sequence"/>
</dbReference>
<proteinExistence type="predicted"/>
<organism evidence="3">
    <name type="scientific">Soboliphyme baturini</name>
    <dbReference type="NCBI Taxonomy" id="241478"/>
    <lineage>
        <taxon>Eukaryota</taxon>
        <taxon>Metazoa</taxon>
        <taxon>Ecdysozoa</taxon>
        <taxon>Nematoda</taxon>
        <taxon>Enoplea</taxon>
        <taxon>Dorylaimia</taxon>
        <taxon>Dioctophymatida</taxon>
        <taxon>Dioctophymatoidea</taxon>
        <taxon>Soboliphymatidae</taxon>
        <taxon>Soboliphyme</taxon>
    </lineage>
</organism>
<keyword evidence="2" id="KW-1185">Reference proteome</keyword>
<protein>
    <submittedName>
        <fullName evidence="1 3">Uncharacterized protein</fullName>
    </submittedName>
</protein>
<dbReference type="AlphaFoldDB" id="A0A183ICC2"/>